<dbReference type="InterPro" id="IPR006311">
    <property type="entry name" value="TAT_signal"/>
</dbReference>
<sequence>MGRLPSFPEAPLSRTDDRRTLLLALGAAGVTLAVALGVIGLPAVNACSTDPRGIVTCLRDMADRKFDLPGTIPGQVAETVPTDVADPPVAVVAEPEAPAAAGGPLEAPAVEPAIVSLEPRAVPAPAAKPAEPQPVAAAPAESAPSVLPQPAAGAPAAVKVATAPELQPTEPKPLAPEVPAVEPKPTLDDTALSWSVASEPQDTEKRSVEAETSAAQAEPPQSDEPAVEAAKPLAQVEPPPVVPALPEPATPPVAAQPETAAPPLTTAEAPLVVANAEPAASQPPAPTVAAPVILAPTIDAIELDGTRSFVSGSGPAGALMRLYADGELIGESPVEEGRWLVEGSNLLDSPRRELRIEAIEPDTGKLLGVAAITVEIELPDGGAPPDERSEEAPEPGSGVAPTPQPESAPAIANGAPAPELADNEPPVTAAVPDAAPVEQPDPAIEPSPARPEPVAEPELAAGERRREFGPLPPLATVVPERESASVEILAPSTLQPTTLPPVEAGGADPSTITLPTPDAPALMAEFEVRSPEPPQPPGQPITMLRLLPFGDPDGGRYNVGKAIIRHGDTLWSIARRYYGHGIHYRTIFHANRELIRRPSRIFPGQIFDLPLVTDD</sequence>
<dbReference type="InterPro" id="IPR036779">
    <property type="entry name" value="LysM_dom_sf"/>
</dbReference>
<dbReference type="SUPFAM" id="SSF54106">
    <property type="entry name" value="LysM domain"/>
    <property type="match status" value="1"/>
</dbReference>
<feature type="region of interest" description="Disordered" evidence="1">
    <location>
        <begin position="124"/>
        <end position="150"/>
    </location>
</feature>
<dbReference type="Pfam" id="PF01476">
    <property type="entry name" value="LysM"/>
    <property type="match status" value="1"/>
</dbReference>
<protein>
    <recommendedName>
        <fullName evidence="3">LysM domain-containing protein</fullName>
    </recommendedName>
</protein>
<dbReference type="Proteomes" id="UP000095463">
    <property type="component" value="Unassembled WGS sequence"/>
</dbReference>
<dbReference type="Gene3D" id="3.10.350.10">
    <property type="entry name" value="LysM domain"/>
    <property type="match status" value="1"/>
</dbReference>
<evidence type="ECO:0000256" key="2">
    <source>
        <dbReference type="SAM" id="Phobius"/>
    </source>
</evidence>
<keyword evidence="5" id="KW-1185">Reference proteome</keyword>
<evidence type="ECO:0000259" key="3">
    <source>
        <dbReference type="PROSITE" id="PS51782"/>
    </source>
</evidence>
<evidence type="ECO:0000313" key="5">
    <source>
        <dbReference type="Proteomes" id="UP000095463"/>
    </source>
</evidence>
<dbReference type="AlphaFoldDB" id="A0A1E5XUT9"/>
<evidence type="ECO:0000256" key="1">
    <source>
        <dbReference type="SAM" id="MobiDB-lite"/>
    </source>
</evidence>
<keyword evidence="2" id="KW-0812">Transmembrane</keyword>
<dbReference type="CDD" id="cd00118">
    <property type="entry name" value="LysM"/>
    <property type="match status" value="1"/>
</dbReference>
<feature type="transmembrane region" description="Helical" evidence="2">
    <location>
        <begin position="21"/>
        <end position="44"/>
    </location>
</feature>
<dbReference type="RefSeq" id="WP_069908483.1">
    <property type="nucleotide sequence ID" value="NZ_LAJE02000074.1"/>
</dbReference>
<name>A0A1E5XUT9_9HYPH</name>
<organism evidence="4 5">
    <name type="scientific">Devosia insulae DS-56</name>
    <dbReference type="NCBI Taxonomy" id="1116389"/>
    <lineage>
        <taxon>Bacteria</taxon>
        <taxon>Pseudomonadati</taxon>
        <taxon>Pseudomonadota</taxon>
        <taxon>Alphaproteobacteria</taxon>
        <taxon>Hyphomicrobiales</taxon>
        <taxon>Devosiaceae</taxon>
        <taxon>Devosia</taxon>
    </lineage>
</organism>
<keyword evidence="2" id="KW-0472">Membrane</keyword>
<dbReference type="PANTHER" id="PTHR34700:SF4">
    <property type="entry name" value="PHAGE-LIKE ELEMENT PBSX PROTEIN XKDP"/>
    <property type="match status" value="1"/>
</dbReference>
<feature type="domain" description="LysM" evidence="3">
    <location>
        <begin position="560"/>
        <end position="609"/>
    </location>
</feature>
<comment type="caution">
    <text evidence="4">The sequence shown here is derived from an EMBL/GenBank/DDBJ whole genome shotgun (WGS) entry which is preliminary data.</text>
</comment>
<dbReference type="PROSITE" id="PS51782">
    <property type="entry name" value="LYSM"/>
    <property type="match status" value="1"/>
</dbReference>
<dbReference type="OrthoDB" id="370541at2"/>
<dbReference type="InterPro" id="IPR052196">
    <property type="entry name" value="Bact_Kbp"/>
</dbReference>
<dbReference type="InterPro" id="IPR018392">
    <property type="entry name" value="LysM"/>
</dbReference>
<gene>
    <name evidence="4" type="ORF">VW23_011950</name>
</gene>
<dbReference type="EMBL" id="LAJE02000074">
    <property type="protein sequence ID" value="OEO32349.1"/>
    <property type="molecule type" value="Genomic_DNA"/>
</dbReference>
<accession>A0A1E5XUT9</accession>
<dbReference type="PROSITE" id="PS51318">
    <property type="entry name" value="TAT"/>
    <property type="match status" value="1"/>
</dbReference>
<feature type="compositionally biased region" description="Low complexity" evidence="1">
    <location>
        <begin position="425"/>
        <end position="437"/>
    </location>
</feature>
<feature type="region of interest" description="Disordered" evidence="1">
    <location>
        <begin position="165"/>
        <end position="230"/>
    </location>
</feature>
<keyword evidence="2" id="KW-1133">Transmembrane helix</keyword>
<evidence type="ECO:0000313" key="4">
    <source>
        <dbReference type="EMBL" id="OEO32349.1"/>
    </source>
</evidence>
<feature type="region of interest" description="Disordered" evidence="1">
    <location>
        <begin position="378"/>
        <end position="455"/>
    </location>
</feature>
<dbReference type="PANTHER" id="PTHR34700">
    <property type="entry name" value="POTASSIUM BINDING PROTEIN KBP"/>
    <property type="match status" value="1"/>
</dbReference>
<dbReference type="SMART" id="SM00257">
    <property type="entry name" value="LysM"/>
    <property type="match status" value="1"/>
</dbReference>
<reference evidence="4 5" key="1">
    <citation type="journal article" date="2015" name="Genome Announc.">
        <title>Genome Assemblies of Three Soil-Associated Devosia species: D. insulae, D. limi, and D. soli.</title>
        <authorList>
            <person name="Hassan Y.I."/>
            <person name="Lepp D."/>
            <person name="Zhou T."/>
        </authorList>
    </citation>
    <scope>NUCLEOTIDE SEQUENCE [LARGE SCALE GENOMIC DNA]</scope>
    <source>
        <strain evidence="4 5">DS-56</strain>
    </source>
</reference>
<proteinExistence type="predicted"/>